<accession>A0ABX1FK83</accession>
<protein>
    <submittedName>
        <fullName evidence="2">Uncharacterized protein</fullName>
    </submittedName>
</protein>
<reference evidence="2 3" key="1">
    <citation type="submission" date="2019-08" db="EMBL/GenBank/DDBJ databases">
        <title>Lentzea from Indian Himalayas.</title>
        <authorList>
            <person name="Mandal S."/>
            <person name="Mallick Gupta A."/>
            <person name="Maiti P.K."/>
            <person name="Sarkar J."/>
            <person name="Mandal S."/>
        </authorList>
    </citation>
    <scope>NUCLEOTIDE SEQUENCE [LARGE SCALE GENOMIC DNA]</scope>
    <source>
        <strain evidence="2 3">PSKA42</strain>
    </source>
</reference>
<sequence>MNTATATVNGATTEFTPCTRPGSMNTPVLATVVVSVPMDHDDLVAALFEWGNLDDSCTALADDDQARSLVVEAVVNVGLSRVEAVRDDIEGMEAGDGRRAWLTLCRKRVTQLFPATAPRIRRRQRTVARELVTA</sequence>
<comment type="caution">
    <text evidence="2">The sequence shown here is derived from an EMBL/GenBank/DDBJ whole genome shotgun (WGS) entry which is preliminary data.</text>
</comment>
<dbReference type="EMBL" id="VSRL01000082">
    <property type="protein sequence ID" value="NKE59399.1"/>
    <property type="molecule type" value="Genomic_DNA"/>
</dbReference>
<feature type="region of interest" description="Disordered" evidence="1">
    <location>
        <begin position="1"/>
        <end position="21"/>
    </location>
</feature>
<dbReference type="RefSeq" id="WP_167976059.1">
    <property type="nucleotide sequence ID" value="NZ_VSRL01000082.1"/>
</dbReference>
<gene>
    <name evidence="2" type="ORF">FXN61_22340</name>
</gene>
<evidence type="ECO:0000313" key="3">
    <source>
        <dbReference type="Proteomes" id="UP001515943"/>
    </source>
</evidence>
<name>A0ABX1FK83_9PSEU</name>
<organism evidence="2 3">
    <name type="scientific">Lentzea indica</name>
    <dbReference type="NCBI Taxonomy" id="2604800"/>
    <lineage>
        <taxon>Bacteria</taxon>
        <taxon>Bacillati</taxon>
        <taxon>Actinomycetota</taxon>
        <taxon>Actinomycetes</taxon>
        <taxon>Pseudonocardiales</taxon>
        <taxon>Pseudonocardiaceae</taxon>
        <taxon>Lentzea</taxon>
    </lineage>
</organism>
<evidence type="ECO:0000313" key="2">
    <source>
        <dbReference type="EMBL" id="NKE59399.1"/>
    </source>
</evidence>
<keyword evidence="3" id="KW-1185">Reference proteome</keyword>
<evidence type="ECO:0000256" key="1">
    <source>
        <dbReference type="SAM" id="MobiDB-lite"/>
    </source>
</evidence>
<proteinExistence type="predicted"/>
<feature type="compositionally biased region" description="Low complexity" evidence="1">
    <location>
        <begin position="1"/>
        <end position="13"/>
    </location>
</feature>
<dbReference type="Proteomes" id="UP001515943">
    <property type="component" value="Unassembled WGS sequence"/>
</dbReference>